<dbReference type="Gene3D" id="2.120.10.70">
    <property type="entry name" value="Fucose-specific lectin"/>
    <property type="match status" value="2"/>
</dbReference>
<gene>
    <name evidence="1" type="ORF">FHR34_007076</name>
</gene>
<proteinExistence type="predicted"/>
<dbReference type="EMBL" id="JACHJV010000002">
    <property type="protein sequence ID" value="MBB4927981.1"/>
    <property type="molecule type" value="Genomic_DNA"/>
</dbReference>
<evidence type="ECO:0000313" key="1">
    <source>
        <dbReference type="EMBL" id="MBB4927981.1"/>
    </source>
</evidence>
<protein>
    <recommendedName>
        <fullName evidence="3">Fucose-specific lectin</fullName>
    </recommendedName>
</protein>
<name>A0A7W7R9R1_KITKI</name>
<dbReference type="AlphaFoldDB" id="A0A7W7R9R1"/>
<reference evidence="1 2" key="1">
    <citation type="submission" date="2020-08" db="EMBL/GenBank/DDBJ databases">
        <title>Sequencing the genomes of 1000 actinobacteria strains.</title>
        <authorList>
            <person name="Klenk H.-P."/>
        </authorList>
    </citation>
    <scope>NUCLEOTIDE SEQUENCE [LARGE SCALE GENOMIC DNA]</scope>
    <source>
        <strain evidence="1 2">DSM 41654</strain>
    </source>
</reference>
<evidence type="ECO:0008006" key="3">
    <source>
        <dbReference type="Google" id="ProtNLM"/>
    </source>
</evidence>
<dbReference type="SUPFAM" id="SSF89372">
    <property type="entry name" value="Fucose-specific lectin"/>
    <property type="match status" value="2"/>
</dbReference>
<dbReference type="RefSeq" id="WP_184944829.1">
    <property type="nucleotide sequence ID" value="NZ_JACHJV010000002.1"/>
</dbReference>
<keyword evidence="2" id="KW-1185">Reference proteome</keyword>
<dbReference type="Proteomes" id="UP000540506">
    <property type="component" value="Unassembled WGS sequence"/>
</dbReference>
<accession>A0A7W7R9R1</accession>
<comment type="caution">
    <text evidence="1">The sequence shown here is derived from an EMBL/GenBank/DDBJ whole genome shotgun (WGS) entry which is preliminary data.</text>
</comment>
<sequence>MATARARPMGVTPGGGYTAVIEVAQEPDGSFQWTNLNIAAGRDVGRGILRPAPFPALTSGLAATGWGSDSRRVYYADTDGAVIELKADGSGWGYQNFTSSLGVPVARWNSPLTTGGMRSGTMMVYYVDEGGGLIVLKFMKSGGGWHSDIAGYIPKVPATSPLAALQNDRGRFVYFFNKNGHVIEVEGFGKPPRRITDLTNFAHLPAPSPLSGLAATGWGSDRRRVYYADTDDNLIEMVGYGDEDGWSSQNLAGWGISRLKDGSPLAVAPADRGVHGVALFNPYSEPLWANWDGGWSNQEIYTTRKGARPVVAADSSVACAASTDRVTWVSFVTEDNHLALWRGPEPDRWWWEDWRWWDLTTELNLPAAARVATQGPLALVHTDAGPRVYYLTDEPEF</sequence>
<organism evidence="1 2">
    <name type="scientific">Kitasatospora kifunensis</name>
    <name type="common">Streptomyces kifunensis</name>
    <dbReference type="NCBI Taxonomy" id="58351"/>
    <lineage>
        <taxon>Bacteria</taxon>
        <taxon>Bacillati</taxon>
        <taxon>Actinomycetota</taxon>
        <taxon>Actinomycetes</taxon>
        <taxon>Kitasatosporales</taxon>
        <taxon>Streptomycetaceae</taxon>
        <taxon>Kitasatospora</taxon>
    </lineage>
</organism>
<evidence type="ECO:0000313" key="2">
    <source>
        <dbReference type="Proteomes" id="UP000540506"/>
    </source>
</evidence>